<evidence type="ECO:0000313" key="2">
    <source>
        <dbReference type="EMBL" id="MEY2251995.1"/>
    </source>
</evidence>
<dbReference type="RefSeq" id="WP_369460251.1">
    <property type="nucleotide sequence ID" value="NZ_JBGBDC010000005.1"/>
</dbReference>
<dbReference type="SUPFAM" id="SSF48239">
    <property type="entry name" value="Terpenoid cyclases/Protein prenyltransferases"/>
    <property type="match status" value="2"/>
</dbReference>
<sequence length="1945" mass="199298">MAAGMTAARADGVAQAKGLAWLQGQVLPSGKLANKSRFGTAAQAQCEAAQTLLRLAGNNSQVTALVNAMPASGDNVPTETLACWQSLKTQQGVQITSPLSGRFISDKGFATYPDEMVPGIIDTAWGYSTMATPAAAVRQGVMQWLMSKQSGGMLKAGGYANLYTTAVVLRAINADALKDAGTLALAQTLAQALLAKQAASGAWGESQMLSALVFEAVHPYTASAPQVATQLQSYLLASQKSDGSWEADSYTTALALRALALVAVKPADPDQQANSGTVMGMVLDGSSNTPLENATVTVTPASGEAPISVQTNAQGLYEIVVSPAGQVGVAATKEGYSLVTGSGVVQARGSLTFSPTLTKAITVTPPANPDPAVTTVTVQGTVTQEANGAPIAGVTVTVKNTAAGTSYQASTNAAGQYSIASVAAGAVVLSADKAGWVSASGTANLPAGSTGVFSPALIDASSASATSVPVSGQVIDAATKAPLAGVSITIQGPSSQTTGLSGADGKFTMTAPIGAITLNYALAGYSSISQSGTSSIGSRLDAGTIEMSAARQTSVLHGLVTDTSGAAIANATVAVGANSALTNAAGAYVLDGLTGTAWNVQVSASGFQSRSYQLTIAEPGDITQDFVIPASAGVGFLDLADLVVVPTTTGLNKPVKASVKLKNNSAAASTTSIVLEIQGPAGDVMATLSALDAAAIPLGDATLNPGEALEVFFEWNTASHAAGRYAVIAKLVEPGSRGKDNPTGVVTGSLRAALDITPQAAFSGSANAEPPVVQAGANTPVAFSALVKNAGNVVLPASGYLLKVVDATTGALVYQTTAQAPSIALGGLQDISFGTWMPDQAASLKVEVTAGIAPGATIQSSLYVGDMAQAEFTVDKPVVPPGDQTVKGKIKITGLDMASGSSTDPLAPVIREAVTKAVRYGDSYAYQHHVSDLKCFACHVQTQAVVGGEKNLRFVQPLDQNKRNELMNAILQQVRGDGKVNYSGDTYIRTTTTLGLWATKEWHNPQEIASSNRKLAEAIVSIANNGEWNPDYGGHWWGSTGQSTGINVASLVDYSTLLDKHGPGTVKTNTPVSIAGLSTGDQRLAVAVNGQVYVGDKGRQTVYAVDMASAQATPVATGLPIQNLRVLATGKLLIATTSGVYLSDTVGAPVQISSQASSDAMALAGGGYLLKAYGQTKLFKLDDAGNLSEFLSSSLLESAGGQLEQEPDGAILVTNPGQNRVLRFELDGRFRDTPAAFTNGVPYQMLRFGDKGYLLSTSNGLYWYNENWIVERLGFASVNSAVGLPDGSLLWSDSYGLSRMAFTPADAAEVATKIDATLAQSATKLVAGSIFNASNNADMAFRMMGLSKLREYYQGSARAGEFDTLIYDIAQTLWSRQNSDGGWGNTTGYTTSDPVATAIVGVALDFTNPSRSDPRLRRAIQYVLNQQRADGSWLSTQGLGGSLLSSTWIEIWLPTMLDRLGALDADLVVDFAANAVPTNLQPAPTKTLPQADGSTQYLWSFTGITETGREVNFDLALANIAIEEVRPAARIASLKFQNSFVVGEVVSPIVVPRIAANANISIQALTDKPVYTSQESAVFSGPVSNGGVAARDAQVRFSVLDVQGDPVATLPLPAAVSVAAGHTAQVSSNWPVSGVLAGDYVLLAELVTADGVVYGSATAPFKVVGGPGPSNATKISTDKAEYLVGQATQITSRAGNTSSNVVQQNLRAETVVLQLASSKRVLVAKAATSFQQVEAITQLVPAGSREFGYTLPAGQLGAGTYQAQLRLYDSAGNLLSESTTGFQVKAAAACVPGAAGAITATPSTANIGDSVALGFKLDNPGAALANGAVTLRVVNPDSGALLMEEASANVSVAASGQWSQNYRWTVPQGAPANVLVIASLGAAGCEEAVATASLKIGNGGNGNGTGTDPGNAKKVPANGPVGLLLLSAALACLAAAGLRRRQAGR</sequence>
<dbReference type="Gene3D" id="2.60.40.1120">
    <property type="entry name" value="Carboxypeptidase-like, regulatory domain"/>
    <property type="match status" value="4"/>
</dbReference>
<evidence type="ECO:0000256" key="1">
    <source>
        <dbReference type="SAM" id="Phobius"/>
    </source>
</evidence>
<dbReference type="SUPFAM" id="SSF49464">
    <property type="entry name" value="Carboxypeptidase regulatory domain-like"/>
    <property type="match status" value="3"/>
</dbReference>
<keyword evidence="3" id="KW-1185">Reference proteome</keyword>
<dbReference type="InterPro" id="IPR013783">
    <property type="entry name" value="Ig-like_fold"/>
</dbReference>
<keyword evidence="1" id="KW-1133">Transmembrane helix</keyword>
<keyword evidence="1" id="KW-0812">Transmembrane</keyword>
<protein>
    <submittedName>
        <fullName evidence="2">Carboxypeptidase regulatory-like domain-containing protein</fullName>
    </submittedName>
</protein>
<keyword evidence="1" id="KW-0472">Membrane</keyword>
<dbReference type="Proteomes" id="UP001562178">
    <property type="component" value="Unassembled WGS sequence"/>
</dbReference>
<dbReference type="SUPFAM" id="SSF49452">
    <property type="entry name" value="Starch-binding domain-like"/>
    <property type="match status" value="1"/>
</dbReference>
<evidence type="ECO:0000313" key="3">
    <source>
        <dbReference type="Proteomes" id="UP001562178"/>
    </source>
</evidence>
<reference evidence="2 3" key="1">
    <citation type="journal article" date="2016" name="Int. J. Syst. Evol. Microbiol.">
        <title>Description of Comamonas sediminis sp. nov., isolated from lagoon sediments.</title>
        <authorList>
            <person name="Subhash Y."/>
            <person name="Bang J.J."/>
            <person name="You T.H."/>
            <person name="Lee S.S."/>
        </authorList>
    </citation>
    <scope>NUCLEOTIDE SEQUENCE [LARGE SCALE GENOMIC DNA]</scope>
    <source>
        <strain evidence="2 3">JCM 31169</strain>
    </source>
</reference>
<dbReference type="InterPro" id="IPR008969">
    <property type="entry name" value="CarboxyPept-like_regulatory"/>
</dbReference>
<proteinExistence type="predicted"/>
<comment type="caution">
    <text evidence="2">The sequence shown here is derived from an EMBL/GenBank/DDBJ whole genome shotgun (WGS) entry which is preliminary data.</text>
</comment>
<dbReference type="Pfam" id="PF13620">
    <property type="entry name" value="CarboxypepD_reg"/>
    <property type="match status" value="3"/>
</dbReference>
<dbReference type="InterPro" id="IPR013784">
    <property type="entry name" value="Carb-bd-like_fold"/>
</dbReference>
<accession>A0ABV4B3I9</accession>
<organism evidence="2 3">
    <name type="scientific">Comamonas sediminis</name>
    <dbReference type="NCBI Taxonomy" id="1783360"/>
    <lineage>
        <taxon>Bacteria</taxon>
        <taxon>Pseudomonadati</taxon>
        <taxon>Pseudomonadota</taxon>
        <taxon>Betaproteobacteria</taxon>
        <taxon>Burkholderiales</taxon>
        <taxon>Comamonadaceae</taxon>
        <taxon>Comamonas</taxon>
    </lineage>
</organism>
<dbReference type="EMBL" id="JBGBDC010000005">
    <property type="protein sequence ID" value="MEY2251995.1"/>
    <property type="molecule type" value="Genomic_DNA"/>
</dbReference>
<dbReference type="InterPro" id="IPR008930">
    <property type="entry name" value="Terpenoid_cyclase/PrenylTrfase"/>
</dbReference>
<name>A0ABV4B3I9_9BURK</name>
<dbReference type="Pfam" id="PF13715">
    <property type="entry name" value="CarbopepD_reg_2"/>
    <property type="match status" value="1"/>
</dbReference>
<dbReference type="SUPFAM" id="SSF101898">
    <property type="entry name" value="NHL repeat"/>
    <property type="match status" value="1"/>
</dbReference>
<feature type="transmembrane region" description="Helical" evidence="1">
    <location>
        <begin position="1921"/>
        <end position="1938"/>
    </location>
</feature>
<gene>
    <name evidence="2" type="ORF">AB7A72_13340</name>
</gene>
<dbReference type="Gene3D" id="2.60.40.10">
    <property type="entry name" value="Immunoglobulins"/>
    <property type="match status" value="1"/>
</dbReference>
<dbReference type="Gene3D" id="1.50.10.20">
    <property type="match status" value="2"/>
</dbReference>